<dbReference type="Proteomes" id="UP000281406">
    <property type="component" value="Unassembled WGS sequence"/>
</dbReference>
<dbReference type="EMBL" id="RJVU01035392">
    <property type="protein sequence ID" value="ROL47428.1"/>
    <property type="molecule type" value="Genomic_DNA"/>
</dbReference>
<protein>
    <submittedName>
        <fullName evidence="2">Uncharacterized protein</fullName>
    </submittedName>
</protein>
<accession>A0A3N0YNX5</accession>
<comment type="caution">
    <text evidence="2">The sequence shown here is derived from an EMBL/GenBank/DDBJ whole genome shotgun (WGS) entry which is preliminary data.</text>
</comment>
<proteinExistence type="predicted"/>
<keyword evidence="3" id="KW-1185">Reference proteome</keyword>
<evidence type="ECO:0000256" key="1">
    <source>
        <dbReference type="SAM" id="MobiDB-lite"/>
    </source>
</evidence>
<organism evidence="2 3">
    <name type="scientific">Anabarilius grahami</name>
    <name type="common">Kanglang fish</name>
    <name type="synonym">Barilius grahami</name>
    <dbReference type="NCBI Taxonomy" id="495550"/>
    <lineage>
        <taxon>Eukaryota</taxon>
        <taxon>Metazoa</taxon>
        <taxon>Chordata</taxon>
        <taxon>Craniata</taxon>
        <taxon>Vertebrata</taxon>
        <taxon>Euteleostomi</taxon>
        <taxon>Actinopterygii</taxon>
        <taxon>Neopterygii</taxon>
        <taxon>Teleostei</taxon>
        <taxon>Ostariophysi</taxon>
        <taxon>Cypriniformes</taxon>
        <taxon>Xenocyprididae</taxon>
        <taxon>Xenocypridinae</taxon>
        <taxon>Xenocypridinae incertae sedis</taxon>
        <taxon>Anabarilius</taxon>
    </lineage>
</organism>
<evidence type="ECO:0000313" key="2">
    <source>
        <dbReference type="EMBL" id="ROL47428.1"/>
    </source>
</evidence>
<evidence type="ECO:0000313" key="3">
    <source>
        <dbReference type="Proteomes" id="UP000281406"/>
    </source>
</evidence>
<dbReference type="AlphaFoldDB" id="A0A3N0YNX5"/>
<sequence length="240" mass="26050">MKSPHILQANHCGGVLQAPCPPASALNLSELLSQRRGLRSPESPRLRGFLLIVEDISSALKPLSGQDKAPGNMRRADVRNGSEPPHLNPLGPLVLQGHRRIPEWERESESLLKVLMVFECIKSAKAGSCPGRVWRCGLSAGTETGNKQSVHSKVGHPLGLINGPLSLVTQPWRGNRGCNCHGDVLNPQTQRSAGGLIKHKRALHLSSRALRPPPGLQCTLGFAENKLKPYIIERRATGEK</sequence>
<gene>
    <name evidence="2" type="ORF">DPX16_13143</name>
</gene>
<reference evidence="2 3" key="1">
    <citation type="submission" date="2018-10" db="EMBL/GenBank/DDBJ databases">
        <title>Genome assembly for a Yunnan-Guizhou Plateau 3E fish, Anabarilius grahami (Regan), and its evolutionary and genetic applications.</title>
        <authorList>
            <person name="Jiang W."/>
        </authorList>
    </citation>
    <scope>NUCLEOTIDE SEQUENCE [LARGE SCALE GENOMIC DNA]</scope>
    <source>
        <strain evidence="2">AG-KIZ</strain>
        <tissue evidence="2">Muscle</tissue>
    </source>
</reference>
<name>A0A3N0YNX5_ANAGA</name>
<feature type="region of interest" description="Disordered" evidence="1">
    <location>
        <begin position="63"/>
        <end position="91"/>
    </location>
</feature>